<dbReference type="AlphaFoldDB" id="B0WBH3"/>
<gene>
    <name evidence="5" type="primary">6035949</name>
    <name evidence="4" type="ORF">CpipJ_CPIJ004471</name>
</gene>
<dbReference type="PROSITE" id="PS50240">
    <property type="entry name" value="TRYPSIN_DOM"/>
    <property type="match status" value="1"/>
</dbReference>
<accession>B0WBH3</accession>
<dbReference type="Pfam" id="PF00089">
    <property type="entry name" value="Trypsin"/>
    <property type="match status" value="2"/>
</dbReference>
<dbReference type="GO" id="GO:0004252">
    <property type="term" value="F:serine-type endopeptidase activity"/>
    <property type="evidence" value="ECO:0007669"/>
    <property type="project" value="InterPro"/>
</dbReference>
<feature type="signal peptide" evidence="2">
    <location>
        <begin position="1"/>
        <end position="22"/>
    </location>
</feature>
<dbReference type="GO" id="GO:0006508">
    <property type="term" value="P:proteolysis"/>
    <property type="evidence" value="ECO:0007669"/>
    <property type="project" value="InterPro"/>
</dbReference>
<dbReference type="InParanoid" id="B0WBH3"/>
<proteinExistence type="inferred from homology"/>
<dbReference type="EnsemblMetazoa" id="CPIJ004471-RA">
    <property type="protein sequence ID" value="CPIJ004471-PA"/>
    <property type="gene ID" value="CPIJ004471"/>
</dbReference>
<keyword evidence="6" id="KW-1185">Reference proteome</keyword>
<evidence type="ECO:0000313" key="5">
    <source>
        <dbReference type="EnsemblMetazoa" id="CPIJ004471-PA"/>
    </source>
</evidence>
<dbReference type="HOGENOM" id="CLU_561714_0_0_1"/>
<dbReference type="OrthoDB" id="6380398at2759"/>
<dbReference type="Gene3D" id="2.40.10.10">
    <property type="entry name" value="Trypsin-like serine proteases"/>
    <property type="match status" value="2"/>
</dbReference>
<evidence type="ECO:0000313" key="6">
    <source>
        <dbReference type="Proteomes" id="UP000002320"/>
    </source>
</evidence>
<reference evidence="5" key="2">
    <citation type="submission" date="2021-02" db="UniProtKB">
        <authorList>
            <consortium name="EnsemblMetazoa"/>
        </authorList>
    </citation>
    <scope>IDENTIFICATION</scope>
    <source>
        <strain evidence="5">JHB</strain>
    </source>
</reference>
<dbReference type="SMART" id="SM00020">
    <property type="entry name" value="Tryp_SPc"/>
    <property type="match status" value="1"/>
</dbReference>
<feature type="chain" id="PRO_5011407797" evidence="2">
    <location>
        <begin position="23"/>
        <end position="486"/>
    </location>
</feature>
<sequence>MRTGRIAFVSLLVGSCILEKDGFECGVPKADSDYPKYPYDGDPYPGQFPWFDLVYRRTQDDTVQYACGGTLISRKHVLSAKICATNEIGSLLDSGELIVRMGVHMYELNKRGNRMKSWKEWLLKAMNRTEIWSLVLEKNVDIGNGQYRHVIKSTKYYNQTEICQKDRGSIGIFKSISYPWYVAGIVDCTSPPFVPCAKEPNFKSVALVQLNVYRNWILNVTKLTSLQDKRFNEGRITLVAKSKTNKVQCGQRIANNLEEEVKHYVVEPYPGQWPWYGTVYHREPNRAVEYACGGTLISESHVLTSRLCAINANGSLLDSGNVFVRFGTNKQNLLNFGYAQHRQVFRIHQPVDFDRNSKNDIVIFEMRVKVQFNDYIQPICIGRIGYINDVMIGWGAAEDKQHLDQVRNKRKKCSDTLRSWYYNQTEICNKDRGSIGMYSLKDEWYLKVIVDCTKLSFDPCKKNYFFYRANTVQLNDYLSWIITYVR</sequence>
<reference evidence="4" key="1">
    <citation type="submission" date="2007-03" db="EMBL/GenBank/DDBJ databases">
        <title>Annotation of Culex pipiens quinquefasciatus.</title>
        <authorList>
            <consortium name="The Broad Institute Genome Sequencing Platform"/>
            <person name="Atkinson P.W."/>
            <person name="Hemingway J."/>
            <person name="Christensen B.M."/>
            <person name="Higgs S."/>
            <person name="Kodira C."/>
            <person name="Hannick L."/>
            <person name="Megy K."/>
            <person name="O'Leary S."/>
            <person name="Pearson M."/>
            <person name="Haas B.J."/>
            <person name="Mauceli E."/>
            <person name="Wortman J.R."/>
            <person name="Lee N.H."/>
            <person name="Guigo R."/>
            <person name="Stanke M."/>
            <person name="Alvarado L."/>
            <person name="Amedeo P."/>
            <person name="Antoine C.H."/>
            <person name="Arensburger P."/>
            <person name="Bidwell S.L."/>
            <person name="Crawford M."/>
            <person name="Camaro F."/>
            <person name="Devon K."/>
            <person name="Engels R."/>
            <person name="Hammond M."/>
            <person name="Howarth C."/>
            <person name="Koehrsen M."/>
            <person name="Lawson D."/>
            <person name="Montgomery P."/>
            <person name="Nene V."/>
            <person name="Nusbaum C."/>
            <person name="Puiu D."/>
            <person name="Romero-Severson J."/>
            <person name="Severson D.W."/>
            <person name="Shumway M."/>
            <person name="Sisk P."/>
            <person name="Stolte C."/>
            <person name="Zeng Q."/>
            <person name="Eisenstadt E."/>
            <person name="Fraser-Liggett C."/>
            <person name="Strausberg R."/>
            <person name="Galagan J."/>
            <person name="Birren B."/>
            <person name="Collins F.H."/>
        </authorList>
    </citation>
    <scope>NUCLEOTIDE SEQUENCE [LARGE SCALE GENOMIC DNA]</scope>
    <source>
        <strain evidence="4">JHB</strain>
    </source>
</reference>
<evidence type="ECO:0000256" key="1">
    <source>
        <dbReference type="ARBA" id="ARBA00024195"/>
    </source>
</evidence>
<protein>
    <submittedName>
        <fullName evidence="4">Elastase</fullName>
    </submittedName>
</protein>
<keyword evidence="2" id="KW-0732">Signal</keyword>
<dbReference type="Proteomes" id="UP000002320">
    <property type="component" value="Unassembled WGS sequence"/>
</dbReference>
<evidence type="ECO:0000259" key="3">
    <source>
        <dbReference type="PROSITE" id="PS50240"/>
    </source>
</evidence>
<dbReference type="EMBL" id="DS231879">
    <property type="protein sequence ID" value="EDS42411.1"/>
    <property type="molecule type" value="Genomic_DNA"/>
</dbReference>
<dbReference type="InterPro" id="IPR001254">
    <property type="entry name" value="Trypsin_dom"/>
</dbReference>
<dbReference type="eggNOG" id="KOG3627">
    <property type="taxonomic scope" value="Eukaryota"/>
</dbReference>
<dbReference type="PANTHER" id="PTHR24260">
    <property type="match status" value="1"/>
</dbReference>
<comment type="similarity">
    <text evidence="1">Belongs to the peptidase S1 family. CLIP subfamily.</text>
</comment>
<dbReference type="SUPFAM" id="SSF50494">
    <property type="entry name" value="Trypsin-like serine proteases"/>
    <property type="match status" value="2"/>
</dbReference>
<dbReference type="InterPro" id="IPR051333">
    <property type="entry name" value="CLIP_Serine_Protease"/>
</dbReference>
<evidence type="ECO:0000313" key="4">
    <source>
        <dbReference type="EMBL" id="EDS42411.1"/>
    </source>
</evidence>
<feature type="domain" description="Peptidase S1" evidence="3">
    <location>
        <begin position="253"/>
        <end position="486"/>
    </location>
</feature>
<dbReference type="PROSITE" id="PS51257">
    <property type="entry name" value="PROKAR_LIPOPROTEIN"/>
    <property type="match status" value="1"/>
</dbReference>
<dbReference type="VEuPathDB" id="VectorBase:CQUJHB000548"/>
<dbReference type="InterPro" id="IPR043504">
    <property type="entry name" value="Peptidase_S1_PA_chymotrypsin"/>
</dbReference>
<dbReference type="InterPro" id="IPR009003">
    <property type="entry name" value="Peptidase_S1_PA"/>
</dbReference>
<dbReference type="VEuPathDB" id="VectorBase:CPIJ004471"/>
<name>B0WBH3_CULQU</name>
<evidence type="ECO:0000256" key="2">
    <source>
        <dbReference type="SAM" id="SignalP"/>
    </source>
</evidence>
<dbReference type="PANTHER" id="PTHR24260:SF136">
    <property type="entry name" value="GH08193P-RELATED"/>
    <property type="match status" value="1"/>
</dbReference>
<organism>
    <name type="scientific">Culex quinquefasciatus</name>
    <name type="common">Southern house mosquito</name>
    <name type="synonym">Culex pungens</name>
    <dbReference type="NCBI Taxonomy" id="7176"/>
    <lineage>
        <taxon>Eukaryota</taxon>
        <taxon>Metazoa</taxon>
        <taxon>Ecdysozoa</taxon>
        <taxon>Arthropoda</taxon>
        <taxon>Hexapoda</taxon>
        <taxon>Insecta</taxon>
        <taxon>Pterygota</taxon>
        <taxon>Neoptera</taxon>
        <taxon>Endopterygota</taxon>
        <taxon>Diptera</taxon>
        <taxon>Nematocera</taxon>
        <taxon>Culicoidea</taxon>
        <taxon>Culicidae</taxon>
        <taxon>Culicinae</taxon>
        <taxon>Culicini</taxon>
        <taxon>Culex</taxon>
        <taxon>Culex</taxon>
    </lineage>
</organism>
<dbReference type="KEGG" id="cqu:CpipJ_CPIJ004471"/>